<evidence type="ECO:0008006" key="4">
    <source>
        <dbReference type="Google" id="ProtNLM"/>
    </source>
</evidence>
<gene>
    <name evidence="2" type="ORF">H9L05_02415</name>
</gene>
<keyword evidence="1" id="KW-0732">Signal</keyword>
<name>A0A7H0GWH0_9BACT</name>
<evidence type="ECO:0000313" key="3">
    <source>
        <dbReference type="Proteomes" id="UP000516093"/>
    </source>
</evidence>
<feature type="signal peptide" evidence="1">
    <location>
        <begin position="1"/>
        <end position="24"/>
    </location>
</feature>
<organism evidence="2 3">
    <name type="scientific">Hymenobacter qilianensis</name>
    <dbReference type="NCBI Taxonomy" id="1385715"/>
    <lineage>
        <taxon>Bacteria</taxon>
        <taxon>Pseudomonadati</taxon>
        <taxon>Bacteroidota</taxon>
        <taxon>Cytophagia</taxon>
        <taxon>Cytophagales</taxon>
        <taxon>Hymenobacteraceae</taxon>
        <taxon>Hymenobacter</taxon>
    </lineage>
</organism>
<dbReference type="KEGG" id="hqi:H9L05_02415"/>
<reference evidence="2 3" key="1">
    <citation type="submission" date="2020-08" db="EMBL/GenBank/DDBJ databases">
        <title>Genome sequence of Hymenobacter qilianensis JCM 19763T.</title>
        <authorList>
            <person name="Hyun D.-W."/>
            <person name="Bae J.-W."/>
        </authorList>
    </citation>
    <scope>NUCLEOTIDE SEQUENCE [LARGE SCALE GENOMIC DNA]</scope>
    <source>
        <strain evidence="2 3">JCM 19763</strain>
    </source>
</reference>
<evidence type="ECO:0000313" key="2">
    <source>
        <dbReference type="EMBL" id="QNP52636.1"/>
    </source>
</evidence>
<dbReference type="EMBL" id="CP060784">
    <property type="protein sequence ID" value="QNP52636.1"/>
    <property type="molecule type" value="Genomic_DNA"/>
</dbReference>
<evidence type="ECO:0000256" key="1">
    <source>
        <dbReference type="SAM" id="SignalP"/>
    </source>
</evidence>
<dbReference type="Proteomes" id="UP000516093">
    <property type="component" value="Chromosome"/>
</dbReference>
<dbReference type="RefSeq" id="WP_187732886.1">
    <property type="nucleotide sequence ID" value="NZ_BMFN01000002.1"/>
</dbReference>
<sequence>MKKALQLLRIAMLFGSGILASACAKESENVSPKLQTVQSSNLYIPGTLNPVAIGGTWEQGPDATNLGCNVTMTLLTHKVTPKGEIDTWAGTIPATGCRPTTKHMSNKSFTLVIDGESYTYQIHTVAETNGNVSMRTNWNLSTDRSDDI</sequence>
<feature type="chain" id="PRO_5028808024" description="Lipocalin family protein" evidence="1">
    <location>
        <begin position="25"/>
        <end position="148"/>
    </location>
</feature>
<accession>A0A7H0GWH0</accession>
<proteinExistence type="predicted"/>
<protein>
    <recommendedName>
        <fullName evidence="4">Lipocalin family protein</fullName>
    </recommendedName>
</protein>
<keyword evidence="3" id="KW-1185">Reference proteome</keyword>
<dbReference type="AlphaFoldDB" id="A0A7H0GWH0"/>
<dbReference type="PROSITE" id="PS51257">
    <property type="entry name" value="PROKAR_LIPOPROTEIN"/>
    <property type="match status" value="1"/>
</dbReference>